<gene>
    <name evidence="1" type="ORF">F2Q70_00027966</name>
</gene>
<reference evidence="1" key="1">
    <citation type="submission" date="2019-12" db="EMBL/GenBank/DDBJ databases">
        <title>Genome sequencing and annotation of Brassica cretica.</title>
        <authorList>
            <person name="Studholme D.J."/>
            <person name="Sarris P.F."/>
        </authorList>
    </citation>
    <scope>NUCLEOTIDE SEQUENCE</scope>
    <source>
        <strain evidence="1">PFS-102/07</strain>
        <tissue evidence="1">Leaf</tissue>
    </source>
</reference>
<evidence type="ECO:0000313" key="1">
    <source>
        <dbReference type="EMBL" id="KAF2602899.1"/>
    </source>
</evidence>
<proteinExistence type="predicted"/>
<name>A0A8S9L8Z4_BRACR</name>
<protein>
    <submittedName>
        <fullName evidence="1">Uncharacterized protein</fullName>
    </submittedName>
</protein>
<dbReference type="AlphaFoldDB" id="A0A8S9L8Z4"/>
<sequence length="214" mass="25059">MAEIVRNSSDQTDSDEFLTNQFVGIILSEKKYSSKFRQTFRRLSDDTEKRHSDELPMIFRCGHTRPEFIRKTIYRRSTFLGLYRRTESSENTDGLWFVGRYRRTMLSVLPAFPVTLWRLLYYYKPVYLQLPGKLLHLELKHLPRIYAHSVDNGVTWSVFLLRRNRSEPEAPLQDLNLARKSCWFGLGFQKTKTAPYIVPASESAPEIGSTNGLR</sequence>
<comment type="caution">
    <text evidence="1">The sequence shown here is derived from an EMBL/GenBank/DDBJ whole genome shotgun (WGS) entry which is preliminary data.</text>
</comment>
<dbReference type="EMBL" id="QGKY02000094">
    <property type="protein sequence ID" value="KAF2602899.1"/>
    <property type="molecule type" value="Genomic_DNA"/>
</dbReference>
<organism evidence="1">
    <name type="scientific">Brassica cretica</name>
    <name type="common">Mustard</name>
    <dbReference type="NCBI Taxonomy" id="69181"/>
    <lineage>
        <taxon>Eukaryota</taxon>
        <taxon>Viridiplantae</taxon>
        <taxon>Streptophyta</taxon>
        <taxon>Embryophyta</taxon>
        <taxon>Tracheophyta</taxon>
        <taxon>Spermatophyta</taxon>
        <taxon>Magnoliopsida</taxon>
        <taxon>eudicotyledons</taxon>
        <taxon>Gunneridae</taxon>
        <taxon>Pentapetalae</taxon>
        <taxon>rosids</taxon>
        <taxon>malvids</taxon>
        <taxon>Brassicales</taxon>
        <taxon>Brassicaceae</taxon>
        <taxon>Brassiceae</taxon>
        <taxon>Brassica</taxon>
    </lineage>
</organism>
<accession>A0A8S9L8Z4</accession>